<evidence type="ECO:0000313" key="4">
    <source>
        <dbReference type="EMBL" id="KPI83579.1"/>
    </source>
</evidence>
<feature type="signal peptide" evidence="3">
    <location>
        <begin position="1"/>
        <end position="27"/>
    </location>
</feature>
<keyword evidence="3" id="KW-0732">Signal</keyword>
<dbReference type="Proteomes" id="UP000038009">
    <property type="component" value="Unassembled WGS sequence"/>
</dbReference>
<dbReference type="VEuPathDB" id="TriTrypDB:Lsey_0354_0050"/>
<protein>
    <recommendedName>
        <fullName evidence="6">Transmembrane protein</fullName>
    </recommendedName>
</protein>
<organism evidence="4 5">
    <name type="scientific">Leptomonas seymouri</name>
    <dbReference type="NCBI Taxonomy" id="5684"/>
    <lineage>
        <taxon>Eukaryota</taxon>
        <taxon>Discoba</taxon>
        <taxon>Euglenozoa</taxon>
        <taxon>Kinetoplastea</taxon>
        <taxon>Metakinetoplastina</taxon>
        <taxon>Trypanosomatida</taxon>
        <taxon>Trypanosomatidae</taxon>
        <taxon>Leishmaniinae</taxon>
        <taxon>Leptomonas</taxon>
    </lineage>
</organism>
<keyword evidence="5" id="KW-1185">Reference proteome</keyword>
<dbReference type="EMBL" id="LJSK01000354">
    <property type="protein sequence ID" value="KPI83579.1"/>
    <property type="molecule type" value="Genomic_DNA"/>
</dbReference>
<dbReference type="OMA" id="THAGWAL"/>
<proteinExistence type="predicted"/>
<evidence type="ECO:0000256" key="1">
    <source>
        <dbReference type="SAM" id="MobiDB-lite"/>
    </source>
</evidence>
<evidence type="ECO:0000313" key="5">
    <source>
        <dbReference type="Proteomes" id="UP000038009"/>
    </source>
</evidence>
<sequence length="285" mass="30359">MRLSTATIAFFTVVWVMLLAASTFTSAASAPASTAATRPPFLFPVKGTVEQMLGSFAARLSPYLPNCVKELAPSFLQGAASLVMVGRGARRPPASVNGVAGDEVLLHTTAKFTYAAGAIAAELALLKLIYREPFRNLRRNSMNRLLCTPVGFAFLVLLTAVPNDLVDTSLVFIFFWKLSASVYTPAVVCGQLLRVYVAALMPRLPPLSAAYSAFLHYWGASEASQHADVAAALPFDVAREAWAEIVLTAVVVGAVMFSVAARRSGAGGPAKARESESDGDSYYEE</sequence>
<feature type="transmembrane region" description="Helical" evidence="2">
    <location>
        <begin position="173"/>
        <end position="197"/>
    </location>
</feature>
<accession>A0A0N0P307</accession>
<evidence type="ECO:0008006" key="6">
    <source>
        <dbReference type="Google" id="ProtNLM"/>
    </source>
</evidence>
<reference evidence="4 5" key="1">
    <citation type="journal article" date="2015" name="PLoS Pathog.">
        <title>Leptomonas seymouri: Adaptations to the Dixenous Life Cycle Analyzed by Genome Sequencing, Transcriptome Profiling and Co-infection with Leishmania donovani.</title>
        <authorList>
            <person name="Kraeva N."/>
            <person name="Butenko A."/>
            <person name="Hlavacova J."/>
            <person name="Kostygov A."/>
            <person name="Myskova J."/>
            <person name="Grybchuk D."/>
            <person name="Lestinova T."/>
            <person name="Votypka J."/>
            <person name="Volf P."/>
            <person name="Opperdoes F."/>
            <person name="Flegontov P."/>
            <person name="Lukes J."/>
            <person name="Yurchenko V."/>
        </authorList>
    </citation>
    <scope>NUCLEOTIDE SEQUENCE [LARGE SCALE GENOMIC DNA]</scope>
    <source>
        <strain evidence="4 5">ATCC 30220</strain>
    </source>
</reference>
<evidence type="ECO:0000256" key="2">
    <source>
        <dbReference type="SAM" id="Phobius"/>
    </source>
</evidence>
<dbReference type="AlphaFoldDB" id="A0A0N0P307"/>
<gene>
    <name evidence="4" type="ORF">ABL78_7382</name>
</gene>
<keyword evidence="2" id="KW-0812">Transmembrane</keyword>
<dbReference type="OrthoDB" id="273131at2759"/>
<name>A0A0N0P307_LEPSE</name>
<feature type="transmembrane region" description="Helical" evidence="2">
    <location>
        <begin position="142"/>
        <end position="161"/>
    </location>
</feature>
<feature type="transmembrane region" description="Helical" evidence="2">
    <location>
        <begin position="112"/>
        <end position="130"/>
    </location>
</feature>
<keyword evidence="2" id="KW-1133">Transmembrane helix</keyword>
<feature type="region of interest" description="Disordered" evidence="1">
    <location>
        <begin position="265"/>
        <end position="285"/>
    </location>
</feature>
<comment type="caution">
    <text evidence="4">The sequence shown here is derived from an EMBL/GenBank/DDBJ whole genome shotgun (WGS) entry which is preliminary data.</text>
</comment>
<keyword evidence="2" id="KW-0472">Membrane</keyword>
<evidence type="ECO:0000256" key="3">
    <source>
        <dbReference type="SAM" id="SignalP"/>
    </source>
</evidence>
<feature type="chain" id="PRO_5005857089" description="Transmembrane protein" evidence="3">
    <location>
        <begin position="28"/>
        <end position="285"/>
    </location>
</feature>